<reference evidence="14" key="1">
    <citation type="journal article" date="2023" name="bioRxiv">
        <title>Improved chromosome-level genome assembly for marigold (Tagetes erecta).</title>
        <authorList>
            <person name="Jiang F."/>
            <person name="Yuan L."/>
            <person name="Wang S."/>
            <person name="Wang H."/>
            <person name="Xu D."/>
            <person name="Wang A."/>
            <person name="Fan W."/>
        </authorList>
    </citation>
    <scope>NUCLEOTIDE SEQUENCE</scope>
    <source>
        <strain evidence="14">WSJ</strain>
        <tissue evidence="14">Leaf</tissue>
    </source>
</reference>
<dbReference type="PROSITE" id="PS51485">
    <property type="entry name" value="PHYTOCYANIN"/>
    <property type="match status" value="1"/>
</dbReference>
<organism evidence="14 15">
    <name type="scientific">Tagetes erecta</name>
    <name type="common">African marigold</name>
    <dbReference type="NCBI Taxonomy" id="13708"/>
    <lineage>
        <taxon>Eukaryota</taxon>
        <taxon>Viridiplantae</taxon>
        <taxon>Streptophyta</taxon>
        <taxon>Embryophyta</taxon>
        <taxon>Tracheophyta</taxon>
        <taxon>Spermatophyta</taxon>
        <taxon>Magnoliopsida</taxon>
        <taxon>eudicotyledons</taxon>
        <taxon>Gunneridae</taxon>
        <taxon>Pentapetalae</taxon>
        <taxon>asterids</taxon>
        <taxon>campanulids</taxon>
        <taxon>Asterales</taxon>
        <taxon>Asteraceae</taxon>
        <taxon>Asteroideae</taxon>
        <taxon>Heliantheae alliance</taxon>
        <taxon>Tageteae</taxon>
        <taxon>Tagetes</taxon>
    </lineage>
</organism>
<dbReference type="EMBL" id="JAUHHV010000003">
    <property type="protein sequence ID" value="KAK1429309.1"/>
    <property type="molecule type" value="Genomic_DNA"/>
</dbReference>
<dbReference type="InterPro" id="IPR003245">
    <property type="entry name" value="Phytocyanin_dom"/>
</dbReference>
<evidence type="ECO:0000256" key="2">
    <source>
        <dbReference type="ARBA" id="ARBA00022448"/>
    </source>
</evidence>
<dbReference type="PANTHER" id="PTHR33021:SF431">
    <property type="entry name" value="PHYTOCYANIN DOMAIN, CUPREDOXIN"/>
    <property type="match status" value="1"/>
</dbReference>
<evidence type="ECO:0000256" key="4">
    <source>
        <dbReference type="ARBA" id="ARBA00022723"/>
    </source>
</evidence>
<evidence type="ECO:0000256" key="10">
    <source>
        <dbReference type="ARBA" id="ARBA00023157"/>
    </source>
</evidence>
<keyword evidence="3" id="KW-0812">Transmembrane</keyword>
<evidence type="ECO:0000256" key="9">
    <source>
        <dbReference type="ARBA" id="ARBA00023136"/>
    </source>
</evidence>
<keyword evidence="10" id="KW-1015">Disulfide bond</keyword>
<dbReference type="GO" id="GO:0046872">
    <property type="term" value="F:metal ion binding"/>
    <property type="evidence" value="ECO:0007669"/>
    <property type="project" value="UniProtKB-KW"/>
</dbReference>
<feature type="domain" description="Phytocyanin" evidence="13">
    <location>
        <begin position="28"/>
        <end position="128"/>
    </location>
</feature>
<evidence type="ECO:0000313" key="15">
    <source>
        <dbReference type="Proteomes" id="UP001229421"/>
    </source>
</evidence>
<dbReference type="InterPro" id="IPR039391">
    <property type="entry name" value="Phytocyanin-like"/>
</dbReference>
<evidence type="ECO:0000256" key="3">
    <source>
        <dbReference type="ARBA" id="ARBA00022692"/>
    </source>
</evidence>
<accession>A0AAD8KVB3</accession>
<comment type="caution">
    <text evidence="14">The sequence shown here is derived from an EMBL/GenBank/DDBJ whole genome shotgun (WGS) entry which is preliminary data.</text>
</comment>
<evidence type="ECO:0000256" key="8">
    <source>
        <dbReference type="ARBA" id="ARBA00023008"/>
    </source>
</evidence>
<evidence type="ECO:0000256" key="12">
    <source>
        <dbReference type="SAM" id="SignalP"/>
    </source>
</evidence>
<dbReference type="Pfam" id="PF02298">
    <property type="entry name" value="Cu_bind_like"/>
    <property type="match status" value="1"/>
</dbReference>
<keyword evidence="8" id="KW-0186">Copper</keyword>
<evidence type="ECO:0000256" key="11">
    <source>
        <dbReference type="ARBA" id="ARBA00023180"/>
    </source>
</evidence>
<evidence type="ECO:0000256" key="7">
    <source>
        <dbReference type="ARBA" id="ARBA00022989"/>
    </source>
</evidence>
<keyword evidence="4" id="KW-0479">Metal-binding</keyword>
<dbReference type="SUPFAM" id="SSF49503">
    <property type="entry name" value="Cupredoxins"/>
    <property type="match status" value="1"/>
</dbReference>
<keyword evidence="5 12" id="KW-0732">Signal</keyword>
<comment type="subcellular location">
    <subcellularLocation>
        <location evidence="1">Membrane</location>
        <topology evidence="1">Single-pass type I membrane protein</topology>
    </subcellularLocation>
</comment>
<evidence type="ECO:0000256" key="5">
    <source>
        <dbReference type="ARBA" id="ARBA00022729"/>
    </source>
</evidence>
<dbReference type="GO" id="GO:0009055">
    <property type="term" value="F:electron transfer activity"/>
    <property type="evidence" value="ECO:0007669"/>
    <property type="project" value="InterPro"/>
</dbReference>
<dbReference type="InterPro" id="IPR008972">
    <property type="entry name" value="Cupredoxin"/>
</dbReference>
<evidence type="ECO:0000256" key="6">
    <source>
        <dbReference type="ARBA" id="ARBA00022982"/>
    </source>
</evidence>
<keyword evidence="11" id="KW-0325">Glycoprotein</keyword>
<sequence length="129" mass="14096">MAFNHIVVVSTILVALLLSNTSVAIESTQYVVGDSSGWTIDYDYIAWAKSKVFRVGDTLVFNYPKGIHNVFKVNGTAFANCIIPPPSEAYTSGHDIIALSAPGKTYFLCGVEEHCSEFNQKLAIYVRAS</sequence>
<dbReference type="AlphaFoldDB" id="A0AAD8KVB3"/>
<keyword evidence="15" id="KW-1185">Reference proteome</keyword>
<dbReference type="GO" id="GO:0009610">
    <property type="term" value="P:response to symbiotic fungus"/>
    <property type="evidence" value="ECO:0007669"/>
    <property type="project" value="UniProtKB-ARBA"/>
</dbReference>
<dbReference type="PANTHER" id="PTHR33021">
    <property type="entry name" value="BLUE COPPER PROTEIN"/>
    <property type="match status" value="1"/>
</dbReference>
<dbReference type="Gene3D" id="2.60.40.420">
    <property type="entry name" value="Cupredoxins - blue copper proteins"/>
    <property type="match status" value="1"/>
</dbReference>
<keyword evidence="6" id="KW-0249">Electron transport</keyword>
<protein>
    <recommendedName>
        <fullName evidence="13">Phytocyanin domain-containing protein</fullName>
    </recommendedName>
</protein>
<dbReference type="Proteomes" id="UP001229421">
    <property type="component" value="Unassembled WGS sequence"/>
</dbReference>
<keyword evidence="7" id="KW-1133">Transmembrane helix</keyword>
<keyword evidence="9" id="KW-0472">Membrane</keyword>
<proteinExistence type="predicted"/>
<name>A0AAD8KVB3_TARER</name>
<evidence type="ECO:0000313" key="14">
    <source>
        <dbReference type="EMBL" id="KAK1429309.1"/>
    </source>
</evidence>
<feature type="signal peptide" evidence="12">
    <location>
        <begin position="1"/>
        <end position="24"/>
    </location>
</feature>
<gene>
    <name evidence="14" type="ORF">QVD17_11515</name>
</gene>
<feature type="chain" id="PRO_5041940918" description="Phytocyanin domain-containing protein" evidence="12">
    <location>
        <begin position="25"/>
        <end position="129"/>
    </location>
</feature>
<evidence type="ECO:0000256" key="1">
    <source>
        <dbReference type="ARBA" id="ARBA00004479"/>
    </source>
</evidence>
<keyword evidence="2" id="KW-0813">Transport</keyword>
<evidence type="ECO:0000259" key="13">
    <source>
        <dbReference type="PROSITE" id="PS51485"/>
    </source>
</evidence>
<dbReference type="FunFam" id="2.60.40.420:FF:000067">
    <property type="entry name" value="Cupredoxin superfamily protein"/>
    <property type="match status" value="1"/>
</dbReference>
<dbReference type="CDD" id="cd04216">
    <property type="entry name" value="Phytocyanin"/>
    <property type="match status" value="1"/>
</dbReference>
<dbReference type="GO" id="GO:0005886">
    <property type="term" value="C:plasma membrane"/>
    <property type="evidence" value="ECO:0007669"/>
    <property type="project" value="TreeGrafter"/>
</dbReference>